<dbReference type="AlphaFoldDB" id="A0A150IRC9"/>
<evidence type="ECO:0000313" key="2">
    <source>
        <dbReference type="EMBL" id="KYC47428.1"/>
    </source>
</evidence>
<dbReference type="InterPro" id="IPR025400">
    <property type="entry name" value="Lin1244/Lin1753-like_N"/>
</dbReference>
<protein>
    <recommendedName>
        <fullName evidence="1">Lin1244/Lin1753-like N-terminal domain-containing protein</fullName>
    </recommendedName>
</protein>
<proteinExistence type="predicted"/>
<name>A0A150IRC9_9EURY</name>
<organism evidence="2 3">
    <name type="scientific">Candidatus Methanofastidiosum methylothiophilum</name>
    <dbReference type="NCBI Taxonomy" id="1705564"/>
    <lineage>
        <taxon>Archaea</taxon>
        <taxon>Methanobacteriati</taxon>
        <taxon>Methanobacteriota</taxon>
        <taxon>Stenosarchaea group</taxon>
        <taxon>Candidatus Methanofastidiosia</taxon>
        <taxon>Candidatus Methanofastidiosales</taxon>
        <taxon>Candidatus Methanofastidiosaceae</taxon>
        <taxon>Candidatus Methanofastidiosum</taxon>
    </lineage>
</organism>
<accession>A0A150IRC9</accession>
<gene>
    <name evidence="2" type="ORF">AMQ22_01972</name>
</gene>
<dbReference type="Proteomes" id="UP000075398">
    <property type="component" value="Unassembled WGS sequence"/>
</dbReference>
<dbReference type="PANTHER" id="PTHR39196:SF1">
    <property type="entry name" value="PRIMOSOME, DNAD SUBUNIT"/>
    <property type="match status" value="1"/>
</dbReference>
<dbReference type="Pfam" id="PF14297">
    <property type="entry name" value="Lin1244_N"/>
    <property type="match status" value="1"/>
</dbReference>
<sequence length="345" mass="40016">MGRPTKTGLDYFPVDIDIFTDEKIEFVSIKYGLEGEAIIFRLLAKIYRAGYFIQWNNDVLLLFCGNLKKVDEPEDLVNKVITELLKREFFSQELYDKFQILTGSGIQKRYIKACEDSKRKTIEIIPEYSLLRVNPELNIVNSEFKAVNSELTRVNSEFSAQSKVKESKVKENRVKESKESKVNETITPLHFENSPSLTFYDYEPKNYNSSDDIEESITKLAQKYCSKFILTPSELIRFRNLVINAGNITRKDAFRVLFECFEEYPKLDFNKKNLPYLSTRIQGKIDDAIKLAPIIAREKAAERAKNVELKEANQFLKNQEDDTIDNLLEHMSYKTESAVSENVVK</sequence>
<feature type="domain" description="Lin1244/Lin1753-like N-terminal" evidence="1">
    <location>
        <begin position="11"/>
        <end position="106"/>
    </location>
</feature>
<evidence type="ECO:0000313" key="3">
    <source>
        <dbReference type="Proteomes" id="UP000075398"/>
    </source>
</evidence>
<dbReference type="EMBL" id="LNGC01000151">
    <property type="protein sequence ID" value="KYC47428.1"/>
    <property type="molecule type" value="Genomic_DNA"/>
</dbReference>
<reference evidence="2 3" key="1">
    <citation type="journal article" date="2016" name="ISME J.">
        <title>Chasing the elusive Euryarchaeota class WSA2: genomes reveal a uniquely fastidious methyl-reducing methanogen.</title>
        <authorList>
            <person name="Nobu M.K."/>
            <person name="Narihiro T."/>
            <person name="Kuroda K."/>
            <person name="Mei R."/>
            <person name="Liu W.T."/>
        </authorList>
    </citation>
    <scope>NUCLEOTIDE SEQUENCE [LARGE SCALE GENOMIC DNA]</scope>
    <source>
        <strain evidence="2">U1lsi0528_Bin055</strain>
    </source>
</reference>
<evidence type="ECO:0000259" key="1">
    <source>
        <dbReference type="Pfam" id="PF14297"/>
    </source>
</evidence>
<comment type="caution">
    <text evidence="2">The sequence shown here is derived from an EMBL/GenBank/DDBJ whole genome shotgun (WGS) entry which is preliminary data.</text>
</comment>
<dbReference type="PANTHER" id="PTHR39196">
    <property type="entry name" value="PRIMOSOME, DNAD SUBUNIT"/>
    <property type="match status" value="1"/>
</dbReference>